<evidence type="ECO:0008006" key="6">
    <source>
        <dbReference type="Google" id="ProtNLM"/>
    </source>
</evidence>
<comment type="similarity">
    <text evidence="1 2">Belongs to the PAL/histidase family.</text>
</comment>
<evidence type="ECO:0000256" key="2">
    <source>
        <dbReference type="RuleBase" id="RU003954"/>
    </source>
</evidence>
<evidence type="ECO:0000256" key="3">
    <source>
        <dbReference type="SAM" id="MobiDB-lite"/>
    </source>
</evidence>
<dbReference type="Gene3D" id="1.10.274.20">
    <property type="entry name" value="Phenylalanine ammonia-lyase 1, domain 3"/>
    <property type="match status" value="1"/>
</dbReference>
<dbReference type="GO" id="GO:0016841">
    <property type="term" value="F:ammonia-lyase activity"/>
    <property type="evidence" value="ECO:0007669"/>
    <property type="project" value="InterPro"/>
</dbReference>
<dbReference type="AlphaFoldDB" id="A0A4U0TKL5"/>
<dbReference type="PANTHER" id="PTHR10362">
    <property type="entry name" value="HISTIDINE AMMONIA-LYASE"/>
    <property type="match status" value="1"/>
</dbReference>
<comment type="caution">
    <text evidence="4">The sequence shown here is derived from an EMBL/GenBank/DDBJ whole genome shotgun (WGS) entry which is preliminary data.</text>
</comment>
<dbReference type="InterPro" id="IPR008948">
    <property type="entry name" value="L-Aspartase-like"/>
</dbReference>
<dbReference type="GO" id="GO:0005737">
    <property type="term" value="C:cytoplasm"/>
    <property type="evidence" value="ECO:0007669"/>
    <property type="project" value="InterPro"/>
</dbReference>
<dbReference type="InterPro" id="IPR024083">
    <property type="entry name" value="Fumarase/histidase_N"/>
</dbReference>
<evidence type="ECO:0000256" key="1">
    <source>
        <dbReference type="ARBA" id="ARBA00007238"/>
    </source>
</evidence>
<reference evidence="4 5" key="1">
    <citation type="submission" date="2017-03" db="EMBL/GenBank/DDBJ databases">
        <title>Genomes of endolithic fungi from Antarctica.</title>
        <authorList>
            <person name="Coleine C."/>
            <person name="Masonjones S."/>
            <person name="Stajich J.E."/>
        </authorList>
    </citation>
    <scope>NUCLEOTIDE SEQUENCE [LARGE SCALE GENOMIC DNA]</scope>
    <source>
        <strain evidence="4 5">CCFEE 6315</strain>
    </source>
</reference>
<keyword evidence="5" id="KW-1185">Reference proteome</keyword>
<sequence>MVASDSAVPIGVQSTYSPDQPPKALVFPPTPNPEPEMTTDRQASASSAHGDEIGQHLAWIIKHDTRLQAFHNSDKPTEMVVVNGQDLSLAEVVAVSYHRAQVRLTDDEKVRNSVDAGINFIKDHLDRGEIVYGINTGFGGSADARSNDFTSVQRGLIQHQNSGILLPSDIGQTQDSQSDSLASLKSHALPRTVVRGAMLARCNSLMRGHSAVRLSVIDGIVALLNHDFIPVIPSRGSISASGDLMPLSYIAGALEGNNDIYLDCNAPGNGREILPAGEALNRAGLKPTVMRAKEGLGLMNGTAVSVAAGTLALHETQYLVLASQALTAMCTEALRGSADNFHPFISNVRPHSGQREVAENIWRQLRTSKLVVGKNAKTAGLYQDRYALRTASQWIGPQIEDLMLATRQLEVELNSTTDNPLIDADEGLVHHGGNFQATSVTSAMEKTRLALNMLGKLIFAQNSELINPMLNHILTPNLCFDEPGVSFTFKGIDINMAAYYAELAYLANPVSTHVQSAEMHNQAVNSMALVSARYSLDAVEIVSLMTAAFLYALCQAVDLHVLHLEYMTEIEKAAQIHFDRIFEQAFPEPAQQQEAFETVFAAIRAQMIASKTKDLPVKAREVAEATIIPITKALYHSSAAGDQNSFALLEKWTIELTTIITTSIRTTRIRFASPASESASEQAQGPSGPSTPHYLGHASLVLYNYIRHDLGIPLHKGLVEHPTAEDVERDGVRVAVEERRTIGSRVSKISEALRSGSMRGVFVKSLS</sequence>
<dbReference type="Pfam" id="PF00221">
    <property type="entry name" value="Lyase_aromatic"/>
    <property type="match status" value="1"/>
</dbReference>
<gene>
    <name evidence="4" type="ORF">B0A50_07937</name>
</gene>
<dbReference type="Proteomes" id="UP000308549">
    <property type="component" value="Unassembled WGS sequence"/>
</dbReference>
<dbReference type="NCBIfam" id="TIGR01226">
    <property type="entry name" value="phe_am_lyase"/>
    <property type="match status" value="1"/>
</dbReference>
<dbReference type="GO" id="GO:0006559">
    <property type="term" value="P:L-phenylalanine catabolic process"/>
    <property type="evidence" value="ECO:0007669"/>
    <property type="project" value="InterPro"/>
</dbReference>
<dbReference type="InterPro" id="IPR023144">
    <property type="entry name" value="Phe_NH3-lyase_shielding_dom_sf"/>
</dbReference>
<protein>
    <recommendedName>
        <fullName evidence="6">Phenylalanine ammonia-lyase</fullName>
    </recommendedName>
</protein>
<dbReference type="InterPro" id="IPR005922">
    <property type="entry name" value="Phe_NH3-lyase"/>
</dbReference>
<feature type="region of interest" description="Disordered" evidence="3">
    <location>
        <begin position="1"/>
        <end position="49"/>
    </location>
</feature>
<dbReference type="EMBL" id="NAJL01000075">
    <property type="protein sequence ID" value="TKA22431.1"/>
    <property type="molecule type" value="Genomic_DNA"/>
</dbReference>
<keyword evidence="2" id="KW-0456">Lyase</keyword>
<dbReference type="InterPro" id="IPR022313">
    <property type="entry name" value="Phe/His_NH3-lyase_AS"/>
</dbReference>
<dbReference type="InterPro" id="IPR001106">
    <property type="entry name" value="Aromatic_Lyase"/>
</dbReference>
<dbReference type="Gene3D" id="1.10.275.10">
    <property type="entry name" value="Fumarase/aspartase (N-terminal domain)"/>
    <property type="match status" value="1"/>
</dbReference>
<name>A0A4U0TKL5_9PEZI</name>
<dbReference type="Gene3D" id="1.20.200.10">
    <property type="entry name" value="Fumarase/aspartase (Central domain)"/>
    <property type="match status" value="1"/>
</dbReference>
<evidence type="ECO:0000313" key="4">
    <source>
        <dbReference type="EMBL" id="TKA22431.1"/>
    </source>
</evidence>
<dbReference type="CDD" id="cd00332">
    <property type="entry name" value="PAL-HAL"/>
    <property type="match status" value="1"/>
</dbReference>
<organism evidence="4 5">
    <name type="scientific">Salinomyces thailandicus</name>
    <dbReference type="NCBI Taxonomy" id="706561"/>
    <lineage>
        <taxon>Eukaryota</taxon>
        <taxon>Fungi</taxon>
        <taxon>Dikarya</taxon>
        <taxon>Ascomycota</taxon>
        <taxon>Pezizomycotina</taxon>
        <taxon>Dothideomycetes</taxon>
        <taxon>Dothideomycetidae</taxon>
        <taxon>Mycosphaerellales</taxon>
        <taxon>Teratosphaeriaceae</taxon>
        <taxon>Salinomyces</taxon>
    </lineage>
</organism>
<dbReference type="PROSITE" id="PS00488">
    <property type="entry name" value="PAL_HISTIDASE"/>
    <property type="match status" value="1"/>
</dbReference>
<dbReference type="SUPFAM" id="SSF48557">
    <property type="entry name" value="L-aspartase-like"/>
    <property type="match status" value="1"/>
</dbReference>
<evidence type="ECO:0000313" key="5">
    <source>
        <dbReference type="Proteomes" id="UP000308549"/>
    </source>
</evidence>
<proteinExistence type="inferred from homology"/>
<dbReference type="OrthoDB" id="10051290at2759"/>
<accession>A0A4U0TKL5</accession>